<evidence type="ECO:0000256" key="2">
    <source>
        <dbReference type="ARBA" id="ARBA00005540"/>
    </source>
</evidence>
<comment type="subcellular location">
    <subcellularLocation>
        <location evidence="1">Cell membrane</location>
        <topology evidence="1">Multi-pass membrane protein</topology>
    </subcellularLocation>
</comment>
<evidence type="ECO:0000256" key="8">
    <source>
        <dbReference type="PIRNR" id="PIRNR037778"/>
    </source>
</evidence>
<dbReference type="STRING" id="908809.ABG79_00508"/>
<dbReference type="PATRIC" id="fig|908809.3.peg.512"/>
<keyword evidence="3 8" id="KW-0813">Transport</keyword>
<dbReference type="Proteomes" id="UP000052015">
    <property type="component" value="Unassembled WGS sequence"/>
</dbReference>
<dbReference type="Pfam" id="PF12822">
    <property type="entry name" value="ECF_trnsprt"/>
    <property type="match status" value="1"/>
</dbReference>
<comment type="caution">
    <text evidence="10">The sequence shown here is derived from an EMBL/GenBank/DDBJ whole genome shotgun (WGS) entry which is preliminary data.</text>
</comment>
<feature type="transmembrane region" description="Helical" evidence="9">
    <location>
        <begin position="165"/>
        <end position="189"/>
    </location>
</feature>
<keyword evidence="5 9" id="KW-0812">Transmembrane</keyword>
<dbReference type="OrthoDB" id="9809216at2"/>
<dbReference type="AlphaFoldDB" id="A0A0R3JXB9"/>
<evidence type="ECO:0000256" key="9">
    <source>
        <dbReference type="SAM" id="Phobius"/>
    </source>
</evidence>
<dbReference type="EMBL" id="LKHP01000002">
    <property type="protein sequence ID" value="KRQ87706.1"/>
    <property type="molecule type" value="Genomic_DNA"/>
</dbReference>
<evidence type="ECO:0000256" key="4">
    <source>
        <dbReference type="ARBA" id="ARBA00022475"/>
    </source>
</evidence>
<feature type="transmembrane region" description="Helical" evidence="9">
    <location>
        <begin position="111"/>
        <end position="133"/>
    </location>
</feature>
<keyword evidence="4 8" id="KW-1003">Cell membrane</keyword>
<dbReference type="PANTHER" id="PTHR38438:SF1">
    <property type="entry name" value="RIBOFLAVIN TRANSPORTER RIBU"/>
    <property type="match status" value="1"/>
</dbReference>
<dbReference type="InterPro" id="IPR025720">
    <property type="entry name" value="RibU"/>
</dbReference>
<proteinExistence type="inferred from homology"/>
<dbReference type="InterPro" id="IPR024529">
    <property type="entry name" value="ECF_trnsprt_substrate-spec"/>
</dbReference>
<dbReference type="PANTHER" id="PTHR38438">
    <property type="entry name" value="RIBOFLAVIN TRANSPORTER RIBU"/>
    <property type="match status" value="1"/>
</dbReference>
<sequence length="198" mass="21557">MEKIKSKNLSKTIKVSLLSAFALILMFFEFALPIFPDFLKIDLSDVPALIGAFALGPMAGIMIEFVKNLIHFAVKNQTAGIGEAANFLVGVSFVLPAALIYRKNKTKTGAIYAVICGIISMGVTASLLNYYIFLPLYEKVLHFPIDAIVGIAAKVNPAIKDINTLIVYSILPFNLVKGLIASAVTILIYKRVSPILHK</sequence>
<evidence type="ECO:0000256" key="7">
    <source>
        <dbReference type="ARBA" id="ARBA00023136"/>
    </source>
</evidence>
<reference evidence="10 11" key="1">
    <citation type="submission" date="2015-09" db="EMBL/GenBank/DDBJ databases">
        <title>Draft genome sequence of a Caloramator mitchellensis, a moderate thermophile from the Great Artesian Basin of Australia.</title>
        <authorList>
            <person name="Patel B.K."/>
        </authorList>
    </citation>
    <scope>NUCLEOTIDE SEQUENCE [LARGE SCALE GENOMIC DNA]</scope>
    <source>
        <strain evidence="10 11">VF08</strain>
    </source>
</reference>
<gene>
    <name evidence="10" type="primary">fmnP</name>
    <name evidence="10" type="ORF">ABG79_00508</name>
</gene>
<feature type="transmembrane region" description="Helical" evidence="9">
    <location>
        <begin position="78"/>
        <end position="99"/>
    </location>
</feature>
<keyword evidence="7 8" id="KW-0472">Membrane</keyword>
<keyword evidence="6 9" id="KW-1133">Transmembrane helix</keyword>
<dbReference type="GO" id="GO:0005886">
    <property type="term" value="C:plasma membrane"/>
    <property type="evidence" value="ECO:0007669"/>
    <property type="project" value="UniProtKB-SubCell"/>
</dbReference>
<feature type="transmembrane region" description="Helical" evidence="9">
    <location>
        <begin position="12"/>
        <end position="34"/>
    </location>
</feature>
<protein>
    <recommendedName>
        <fullName evidence="8">Riboflavin transporter</fullName>
    </recommendedName>
</protein>
<evidence type="ECO:0000256" key="5">
    <source>
        <dbReference type="ARBA" id="ARBA00022692"/>
    </source>
</evidence>
<evidence type="ECO:0000256" key="6">
    <source>
        <dbReference type="ARBA" id="ARBA00022989"/>
    </source>
</evidence>
<dbReference type="GO" id="GO:0032217">
    <property type="term" value="F:riboflavin transmembrane transporter activity"/>
    <property type="evidence" value="ECO:0007669"/>
    <property type="project" value="UniProtKB-UniRule"/>
</dbReference>
<comment type="function">
    <text evidence="8">Probably a riboflavin-binding protein that interacts with the energy-coupling factor (ECF) ABC-transporter complex.</text>
</comment>
<accession>A0A0R3JXB9</accession>
<feature type="transmembrane region" description="Helical" evidence="9">
    <location>
        <begin position="46"/>
        <end position="66"/>
    </location>
</feature>
<evidence type="ECO:0000256" key="3">
    <source>
        <dbReference type="ARBA" id="ARBA00022448"/>
    </source>
</evidence>
<organism evidence="10 11">
    <name type="scientific">Caloramator mitchellensis</name>
    <dbReference type="NCBI Taxonomy" id="908809"/>
    <lineage>
        <taxon>Bacteria</taxon>
        <taxon>Bacillati</taxon>
        <taxon>Bacillota</taxon>
        <taxon>Clostridia</taxon>
        <taxon>Eubacteriales</taxon>
        <taxon>Clostridiaceae</taxon>
        <taxon>Caloramator</taxon>
    </lineage>
</organism>
<name>A0A0R3JXB9_CALMK</name>
<comment type="similarity">
    <text evidence="2 8">Belongs to the prokaryotic riboflavin transporter (P-RFT) (TC 2.A.87) family.</text>
</comment>
<keyword evidence="11" id="KW-1185">Reference proteome</keyword>
<dbReference type="PIRSF" id="PIRSF037778">
    <property type="entry name" value="UCP037778_transp_RibU"/>
    <property type="match status" value="1"/>
</dbReference>
<dbReference type="Gene3D" id="1.10.1760.20">
    <property type="match status" value="1"/>
</dbReference>
<evidence type="ECO:0000313" key="11">
    <source>
        <dbReference type="Proteomes" id="UP000052015"/>
    </source>
</evidence>
<evidence type="ECO:0000256" key="1">
    <source>
        <dbReference type="ARBA" id="ARBA00004651"/>
    </source>
</evidence>
<evidence type="ECO:0000313" key="10">
    <source>
        <dbReference type="EMBL" id="KRQ87706.1"/>
    </source>
</evidence>